<keyword evidence="3" id="KW-1185">Reference proteome</keyword>
<feature type="domain" description="Alpha-L-glutamate ligase-related protein ATP-grasp" evidence="1">
    <location>
        <begin position="162"/>
        <end position="338"/>
    </location>
</feature>
<dbReference type="Pfam" id="PF14397">
    <property type="entry name" value="ATPgrasp_ST"/>
    <property type="match status" value="1"/>
</dbReference>
<dbReference type="AlphaFoldDB" id="A0A379CBS0"/>
<organism evidence="2 3">
    <name type="scientific">Phocoenobacter uteri</name>
    <dbReference type="NCBI Taxonomy" id="146806"/>
    <lineage>
        <taxon>Bacteria</taxon>
        <taxon>Pseudomonadati</taxon>
        <taxon>Pseudomonadota</taxon>
        <taxon>Gammaproteobacteria</taxon>
        <taxon>Pasteurellales</taxon>
        <taxon>Pasteurellaceae</taxon>
        <taxon>Phocoenobacter</taxon>
    </lineage>
</organism>
<dbReference type="OrthoDB" id="336227at2"/>
<protein>
    <submittedName>
        <fullName evidence="2">Alpha-L-glutamate ligase homolog</fullName>
    </submittedName>
</protein>
<evidence type="ECO:0000313" key="3">
    <source>
        <dbReference type="Proteomes" id="UP000255417"/>
    </source>
</evidence>
<accession>A0A379CBS0</accession>
<evidence type="ECO:0000313" key="2">
    <source>
        <dbReference type="EMBL" id="SUB59146.1"/>
    </source>
</evidence>
<proteinExistence type="predicted"/>
<gene>
    <name evidence="2" type="ORF">NCTC12872_01121</name>
</gene>
<evidence type="ECO:0000259" key="1">
    <source>
        <dbReference type="Pfam" id="PF14397"/>
    </source>
</evidence>
<dbReference type="GO" id="GO:0016874">
    <property type="term" value="F:ligase activity"/>
    <property type="evidence" value="ECO:0007669"/>
    <property type="project" value="UniProtKB-KW"/>
</dbReference>
<name>A0A379CBS0_9PAST</name>
<dbReference type="Proteomes" id="UP000255417">
    <property type="component" value="Unassembled WGS sequence"/>
</dbReference>
<dbReference type="RefSeq" id="WP_115315637.1">
    <property type="nucleotide sequence ID" value="NZ_LWIF01000001.1"/>
</dbReference>
<sequence>MNNFFEKISIYMTLLSKYKYIWGKKKYLSQTIWTGEIFNEAIDNAFSRYLTSSELKDVSLKNKLINDVIYCYYKYDAIPNEYFFLNFRNSSEIIRKNIATNKFRDHVMINQVGLGNEGFEFFKNKYNCYSYLKKYFKRDICFIKNDVDKNYFIDFYTKHYSFIVKPLMGLRSIGIHIINRDDYCGSAEECYQFLKNQGDWIVEELIEQHNELSLLNQSSVNTIRIISFLTSKGFNVFKAYMKIGREGDLTDDVNGEGLNVIIDIKTGKIISDILEHKSNKHYGKHPDNGITLRDFQIPMWNELLIFVEEVHRAIPFYYPQVSWDFALTNSGWVLVEGNWGSLTFRDDDIIKKDEFMSFFD</sequence>
<dbReference type="SUPFAM" id="SSF56059">
    <property type="entry name" value="Glutathione synthetase ATP-binding domain-like"/>
    <property type="match status" value="1"/>
</dbReference>
<keyword evidence="2" id="KW-0436">Ligase</keyword>
<reference evidence="2 3" key="1">
    <citation type="submission" date="2018-06" db="EMBL/GenBank/DDBJ databases">
        <authorList>
            <consortium name="Pathogen Informatics"/>
            <person name="Doyle S."/>
        </authorList>
    </citation>
    <scope>NUCLEOTIDE SEQUENCE [LARGE SCALE GENOMIC DNA]</scope>
    <source>
        <strain evidence="2 3">NCTC12872</strain>
    </source>
</reference>
<dbReference type="EMBL" id="UGTA01000001">
    <property type="protein sequence ID" value="SUB59146.1"/>
    <property type="molecule type" value="Genomic_DNA"/>
</dbReference>
<dbReference type="InterPro" id="IPR039523">
    <property type="entry name" value="RimK-rel_E_lig_ATP-grasp"/>
</dbReference>